<dbReference type="RefSeq" id="WP_072986560.1">
    <property type="nucleotide sequence ID" value="NZ_FQZB01000008.1"/>
</dbReference>
<organism evidence="1 2">
    <name type="scientific">Clostridium cavendishii DSM 21758</name>
    <dbReference type="NCBI Taxonomy" id="1121302"/>
    <lineage>
        <taxon>Bacteria</taxon>
        <taxon>Bacillati</taxon>
        <taxon>Bacillota</taxon>
        <taxon>Clostridia</taxon>
        <taxon>Eubacteriales</taxon>
        <taxon>Clostridiaceae</taxon>
        <taxon>Clostridium</taxon>
    </lineage>
</organism>
<evidence type="ECO:0000313" key="1">
    <source>
        <dbReference type="EMBL" id="SHJ44411.1"/>
    </source>
</evidence>
<keyword evidence="2" id="KW-1185">Reference proteome</keyword>
<name>A0A1M6JCG7_9CLOT</name>
<dbReference type="AlphaFoldDB" id="A0A1M6JCG7"/>
<dbReference type="EMBL" id="FQZB01000008">
    <property type="protein sequence ID" value="SHJ44411.1"/>
    <property type="molecule type" value="Genomic_DNA"/>
</dbReference>
<reference evidence="1 2" key="1">
    <citation type="submission" date="2016-11" db="EMBL/GenBank/DDBJ databases">
        <authorList>
            <person name="Jaros S."/>
            <person name="Januszkiewicz K."/>
            <person name="Wedrychowicz H."/>
        </authorList>
    </citation>
    <scope>NUCLEOTIDE SEQUENCE [LARGE SCALE GENOMIC DNA]</scope>
    <source>
        <strain evidence="1 2">DSM 21758</strain>
    </source>
</reference>
<evidence type="ECO:0000313" key="2">
    <source>
        <dbReference type="Proteomes" id="UP000184310"/>
    </source>
</evidence>
<protein>
    <submittedName>
        <fullName evidence="1">Uncharacterized protein</fullName>
    </submittedName>
</protein>
<dbReference type="Pfam" id="PF19754">
    <property type="entry name" value="DUF6241"/>
    <property type="match status" value="1"/>
</dbReference>
<dbReference type="OrthoDB" id="1932566at2"/>
<sequence>MKNRKSKFIVLGVSAVIVILLGVAGFILHQKQAKESNDVATKEIVLDKKSDEKLDAVSEKQYDTLKANLSSVSSTFTLIHQMANTKIEAEDNQIWGKADITKGRCKALLEYYADHKQEAKELLGEKDYEDLVDGITKWSKDDYSKSSRVHNIVWERLGGGNGKAKEK</sequence>
<dbReference type="InterPro" id="IPR046208">
    <property type="entry name" value="DUF6241"/>
</dbReference>
<dbReference type="Proteomes" id="UP000184310">
    <property type="component" value="Unassembled WGS sequence"/>
</dbReference>
<proteinExistence type="predicted"/>
<accession>A0A1M6JCG7</accession>
<gene>
    <name evidence="1" type="ORF">SAMN02745163_01987</name>
</gene>